<sequence>MAWRSPGKWGIGSIKRITTQESTPSGRRGGIIAEHCSPGNSPASNESNSQSTLQSILSQPLLHSFTTTSARHFCPTTFVRNTPVSLTAVQHSHHGTTLGGESRLRQNVIDRVRHAGHRTRKSH</sequence>
<evidence type="ECO:0000313" key="2">
    <source>
        <dbReference type="EMBL" id="CAD73917.1"/>
    </source>
</evidence>
<dbReference type="InParanoid" id="Q7US80"/>
<protein>
    <submittedName>
        <fullName evidence="2">Uncharacterized protein</fullName>
    </submittedName>
</protein>
<organism evidence="2 3">
    <name type="scientific">Rhodopirellula baltica (strain DSM 10527 / NCIMB 13988 / SH1)</name>
    <dbReference type="NCBI Taxonomy" id="243090"/>
    <lineage>
        <taxon>Bacteria</taxon>
        <taxon>Pseudomonadati</taxon>
        <taxon>Planctomycetota</taxon>
        <taxon>Planctomycetia</taxon>
        <taxon>Pirellulales</taxon>
        <taxon>Pirellulaceae</taxon>
        <taxon>Rhodopirellula</taxon>
    </lineage>
</organism>
<evidence type="ECO:0000313" key="3">
    <source>
        <dbReference type="Proteomes" id="UP000001025"/>
    </source>
</evidence>
<feature type="compositionally biased region" description="Polar residues" evidence="1">
    <location>
        <begin position="38"/>
        <end position="54"/>
    </location>
</feature>
<dbReference type="Proteomes" id="UP000001025">
    <property type="component" value="Chromosome"/>
</dbReference>
<feature type="region of interest" description="Disordered" evidence="1">
    <location>
        <begin position="17"/>
        <end position="54"/>
    </location>
</feature>
<evidence type="ECO:0000256" key="1">
    <source>
        <dbReference type="SAM" id="MobiDB-lite"/>
    </source>
</evidence>
<keyword evidence="3" id="KW-1185">Reference proteome</keyword>
<name>Q7US80_RHOBA</name>
<dbReference type="KEGG" id="rba:RB4657"/>
<dbReference type="STRING" id="243090.RB4657"/>
<proteinExistence type="predicted"/>
<reference evidence="2 3" key="1">
    <citation type="journal article" date="2003" name="Proc. Natl. Acad. Sci. U.S.A.">
        <title>Complete genome sequence of the marine planctomycete Pirellula sp. strain 1.</title>
        <authorList>
            <person name="Gloeckner F.O."/>
            <person name="Kube M."/>
            <person name="Bauer M."/>
            <person name="Teeling H."/>
            <person name="Lombardot T."/>
            <person name="Ludwig W."/>
            <person name="Gade D."/>
            <person name="Beck A."/>
            <person name="Borzym K."/>
            <person name="Heitmann K."/>
            <person name="Rabus R."/>
            <person name="Schlesner H."/>
            <person name="Amann R."/>
            <person name="Reinhardt R."/>
        </authorList>
    </citation>
    <scope>NUCLEOTIDE SEQUENCE [LARGE SCALE GENOMIC DNA]</scope>
    <source>
        <strain evidence="3">DSM 10527 / NCIMB 13988 / SH1</strain>
    </source>
</reference>
<dbReference type="EnsemblBacteria" id="CAD73917">
    <property type="protein sequence ID" value="CAD73917"/>
    <property type="gene ID" value="RB4657"/>
</dbReference>
<dbReference type="AlphaFoldDB" id="Q7US80"/>
<dbReference type="EMBL" id="BX294140">
    <property type="protein sequence ID" value="CAD73917.1"/>
    <property type="molecule type" value="Genomic_DNA"/>
</dbReference>
<gene>
    <name evidence="2" type="ordered locus">RB4657</name>
</gene>
<dbReference type="HOGENOM" id="CLU_2013465_0_0_0"/>
<accession>Q7US80</accession>